<dbReference type="PROSITE" id="PS50110">
    <property type="entry name" value="RESPONSE_REGULATORY"/>
    <property type="match status" value="1"/>
</dbReference>
<dbReference type="InterPro" id="IPR036097">
    <property type="entry name" value="HisK_dim/P_sf"/>
</dbReference>
<feature type="modified residue" description="Phosphohistidine" evidence="14">
    <location>
        <position position="898"/>
    </location>
</feature>
<dbReference type="Gene3D" id="1.25.40.10">
    <property type="entry name" value="Tetratricopeptide repeat domain"/>
    <property type="match status" value="2"/>
</dbReference>
<evidence type="ECO:0000259" key="18">
    <source>
        <dbReference type="PROSITE" id="PS50109"/>
    </source>
</evidence>
<evidence type="ECO:0000256" key="6">
    <source>
        <dbReference type="ARBA" id="ARBA00022553"/>
    </source>
</evidence>
<feature type="chain" id="PRO_5002475405" description="histidine kinase" evidence="17">
    <location>
        <begin position="25"/>
        <end position="954"/>
    </location>
</feature>
<feature type="signal peptide" evidence="17">
    <location>
        <begin position="1"/>
        <end position="24"/>
    </location>
</feature>
<evidence type="ECO:0000256" key="16">
    <source>
        <dbReference type="PROSITE-ProRule" id="PRU00339"/>
    </source>
</evidence>
<dbReference type="InterPro" id="IPR036890">
    <property type="entry name" value="HATPase_C_sf"/>
</dbReference>
<keyword evidence="5" id="KW-0997">Cell inner membrane</keyword>
<keyword evidence="10" id="KW-0547">Nucleotide-binding</keyword>
<dbReference type="InterPro" id="IPR005467">
    <property type="entry name" value="His_kinase_dom"/>
</dbReference>
<evidence type="ECO:0000256" key="17">
    <source>
        <dbReference type="SAM" id="SignalP"/>
    </source>
</evidence>
<keyword evidence="10" id="KW-0067">ATP-binding</keyword>
<comment type="catalytic activity">
    <reaction evidence="1">
        <text>ATP + protein L-histidine = ADP + protein N-phospho-L-histidine.</text>
        <dbReference type="EC" id="2.7.13.3"/>
    </reaction>
</comment>
<dbReference type="PRINTS" id="PR00344">
    <property type="entry name" value="BCTRLSENSOR"/>
</dbReference>
<dbReference type="SMART" id="SM00028">
    <property type="entry name" value="TPR"/>
    <property type="match status" value="5"/>
</dbReference>
<feature type="domain" description="Response regulatory" evidence="19">
    <location>
        <begin position="734"/>
        <end position="848"/>
    </location>
</feature>
<organism evidence="21 22">
    <name type="scientific">Pseudoalteromonas rubra</name>
    <dbReference type="NCBI Taxonomy" id="43658"/>
    <lineage>
        <taxon>Bacteria</taxon>
        <taxon>Pseudomonadati</taxon>
        <taxon>Pseudomonadota</taxon>
        <taxon>Gammaproteobacteria</taxon>
        <taxon>Alteromonadales</taxon>
        <taxon>Pseudoalteromonadaceae</taxon>
        <taxon>Pseudoalteromonas</taxon>
    </lineage>
</organism>
<evidence type="ECO:0000256" key="12">
    <source>
        <dbReference type="ARBA" id="ARBA00023012"/>
    </source>
</evidence>
<dbReference type="InterPro" id="IPR003594">
    <property type="entry name" value="HATPase_dom"/>
</dbReference>
<dbReference type="InterPro" id="IPR011006">
    <property type="entry name" value="CheY-like_superfamily"/>
</dbReference>
<dbReference type="FunFam" id="1.10.287.130:FF:000001">
    <property type="entry name" value="Two-component sensor histidine kinase"/>
    <property type="match status" value="1"/>
</dbReference>
<evidence type="ECO:0000256" key="2">
    <source>
        <dbReference type="ARBA" id="ARBA00004429"/>
    </source>
</evidence>
<keyword evidence="6 15" id="KW-0597">Phosphoprotein</keyword>
<accession>A0A0F4QID4</accession>
<dbReference type="PATRIC" id="fig|43658.5.peg.3237"/>
<evidence type="ECO:0000313" key="21">
    <source>
        <dbReference type="EMBL" id="KJZ07458.1"/>
    </source>
</evidence>
<dbReference type="Gene3D" id="1.10.287.130">
    <property type="match status" value="1"/>
</dbReference>
<dbReference type="SUPFAM" id="SSF47226">
    <property type="entry name" value="Histidine-containing phosphotransfer domain, HPT domain"/>
    <property type="match status" value="1"/>
</dbReference>
<evidence type="ECO:0000256" key="9">
    <source>
        <dbReference type="ARBA" id="ARBA00022777"/>
    </source>
</evidence>
<dbReference type="CDD" id="cd00088">
    <property type="entry name" value="HPT"/>
    <property type="match status" value="1"/>
</dbReference>
<dbReference type="Proteomes" id="UP000033452">
    <property type="component" value="Unassembled WGS sequence"/>
</dbReference>
<dbReference type="SUPFAM" id="SSF48452">
    <property type="entry name" value="TPR-like"/>
    <property type="match status" value="2"/>
</dbReference>
<feature type="repeat" description="TPR" evidence="16">
    <location>
        <begin position="188"/>
        <end position="221"/>
    </location>
</feature>
<evidence type="ECO:0000259" key="20">
    <source>
        <dbReference type="PROSITE" id="PS50894"/>
    </source>
</evidence>
<dbReference type="Pfam" id="PF00512">
    <property type="entry name" value="HisKA"/>
    <property type="match status" value="1"/>
</dbReference>
<dbReference type="Gene3D" id="3.30.565.10">
    <property type="entry name" value="Histidine kinase-like ATPase, C-terminal domain"/>
    <property type="match status" value="1"/>
</dbReference>
<dbReference type="RefSeq" id="WP_052713216.1">
    <property type="nucleotide sequence ID" value="NZ_JXYA01000037.1"/>
</dbReference>
<feature type="modified residue" description="4-aspartylphosphate" evidence="15">
    <location>
        <position position="783"/>
    </location>
</feature>
<dbReference type="FunFam" id="3.30.565.10:FF:000010">
    <property type="entry name" value="Sensor histidine kinase RcsC"/>
    <property type="match status" value="1"/>
</dbReference>
<evidence type="ECO:0000256" key="8">
    <source>
        <dbReference type="ARBA" id="ARBA00022692"/>
    </source>
</evidence>
<dbReference type="InterPro" id="IPR001789">
    <property type="entry name" value="Sig_transdc_resp-reg_receiver"/>
</dbReference>
<keyword evidence="8" id="KW-0812">Transmembrane</keyword>
<dbReference type="Pfam" id="PF02518">
    <property type="entry name" value="HATPase_c"/>
    <property type="match status" value="1"/>
</dbReference>
<dbReference type="EMBL" id="JXYA01000037">
    <property type="protein sequence ID" value="KJZ07458.1"/>
    <property type="molecule type" value="Genomic_DNA"/>
</dbReference>
<evidence type="ECO:0000259" key="19">
    <source>
        <dbReference type="PROSITE" id="PS50110"/>
    </source>
</evidence>
<keyword evidence="17" id="KW-0732">Signal</keyword>
<dbReference type="Gene3D" id="1.20.120.160">
    <property type="entry name" value="HPT domain"/>
    <property type="match status" value="1"/>
</dbReference>
<dbReference type="SMART" id="SM00448">
    <property type="entry name" value="REC"/>
    <property type="match status" value="1"/>
</dbReference>
<protein>
    <recommendedName>
        <fullName evidence="3">histidine kinase</fullName>
        <ecNumber evidence="3">2.7.13.3</ecNumber>
    </recommendedName>
</protein>
<dbReference type="InterPro" id="IPR004358">
    <property type="entry name" value="Sig_transdc_His_kin-like_C"/>
</dbReference>
<dbReference type="PANTHER" id="PTHR43047:SF72">
    <property type="entry name" value="OSMOSENSING HISTIDINE PROTEIN KINASE SLN1"/>
    <property type="match status" value="1"/>
</dbReference>
<evidence type="ECO:0000256" key="14">
    <source>
        <dbReference type="PROSITE-ProRule" id="PRU00110"/>
    </source>
</evidence>
<proteinExistence type="predicted"/>
<evidence type="ECO:0000313" key="22">
    <source>
        <dbReference type="Proteomes" id="UP000033452"/>
    </source>
</evidence>
<dbReference type="PROSITE" id="PS50005">
    <property type="entry name" value="TPR"/>
    <property type="match status" value="1"/>
</dbReference>
<evidence type="ECO:0000256" key="5">
    <source>
        <dbReference type="ARBA" id="ARBA00022519"/>
    </source>
</evidence>
<dbReference type="InterPro" id="IPR003661">
    <property type="entry name" value="HisK_dim/P_dom"/>
</dbReference>
<name>A0A0F4QID4_9GAMM</name>
<keyword evidence="9" id="KW-0418">Kinase</keyword>
<sequence>MIKGFKWAVTTVLLVGIWSAQGHADTSAAKPAIASQIDALSELPNWQEQVLSAERLLQHNELGPVQRAATLTAIGKIALESARYDMAIRYFEQLESLSRSEQLSDSLYHALKMQGISAFYQGDYAASVTDYQQALSVAEQRDNPIERADIHNNLGMSFIQIHDLEASLEHYLAAYMLYEQYGNEQDRADMLLNLAGVYIRQFRYDKAEELLKRAMTLFERLGDQYGVALAQGNLGVIYTESNRPELARVAVKAAVEYYHSINDTRHLAFEYVNMAKLSLLLRDYTTAEQEVNFAMYYAEKADNQAGVMHALHPTARLQLMRGDISAAEVSIERGLTLTRKLGDRLREREFLHLLALVQAATGKMQAAAETLDHYRDLQFSLLNEGLITRLNKYQSKFEESQLSQELAKMKQAQELQKLQDEQRNQLLWMSGLILCLTLISVFAFYHRANERRAKIELSKKVAQRTAQLQQSADELRNANQVKSQFLANISHEIRTPLTAILGHAESLQQDYAHDAHLVSSLAVVTRQGNHLKDLISDVLDLSKIEAQRFELEYTEFTIENLLADVCDMFQRPCMEKSLALLVENDLPTPYLVRLDYVRLKQILINLLSNAVKFTHHGQVELLIRQHDDGLIFIVRDSGIGMSQSQVARIFECFQQGDNSITRRFGGSGLGLSLSQHLAKMMGGEISVHSEVDKGSQFTLLVPCARLSQGSETGEEAHRVEDALLPASEIRLSGTVLLAEDHDDNRALIVRMLQRMGLEVDAVSNGRQAVERCLSAYPDVVLMDIQMPQMDGLEALKLLRQAGFEGDVYALTANVMEHEIKDYLAQGFSGHLSKPINRELLYQTLAKSLQRTCDAQALDLAIDMSDLKQSFAQTLEQERYKLIDLWQEQDWQALQHHCHKLNGAASMFEFVHIADVASQFEAALKQQQTALYQDLFLILCDELKVCSYSEQFDVT</sequence>
<keyword evidence="12" id="KW-0902">Two-component regulatory system</keyword>
<dbReference type="Pfam" id="PF13424">
    <property type="entry name" value="TPR_12"/>
    <property type="match status" value="1"/>
</dbReference>
<dbReference type="GO" id="GO:0000155">
    <property type="term" value="F:phosphorelay sensor kinase activity"/>
    <property type="evidence" value="ECO:0007669"/>
    <property type="project" value="InterPro"/>
</dbReference>
<evidence type="ECO:0000256" key="10">
    <source>
        <dbReference type="ARBA" id="ARBA00022840"/>
    </source>
</evidence>
<evidence type="ECO:0000256" key="3">
    <source>
        <dbReference type="ARBA" id="ARBA00012438"/>
    </source>
</evidence>
<evidence type="ECO:0000256" key="11">
    <source>
        <dbReference type="ARBA" id="ARBA00022989"/>
    </source>
</evidence>
<dbReference type="InterPro" id="IPR008207">
    <property type="entry name" value="Sig_transdc_His_kin_Hpt_dom"/>
</dbReference>
<dbReference type="PROSITE" id="PS50109">
    <property type="entry name" value="HIS_KIN"/>
    <property type="match status" value="1"/>
</dbReference>
<keyword evidence="16" id="KW-0802">TPR repeat</keyword>
<dbReference type="EC" id="2.7.13.3" evidence="3"/>
<evidence type="ECO:0000256" key="7">
    <source>
        <dbReference type="ARBA" id="ARBA00022679"/>
    </source>
</evidence>
<evidence type="ECO:0000256" key="13">
    <source>
        <dbReference type="ARBA" id="ARBA00023136"/>
    </source>
</evidence>
<keyword evidence="13" id="KW-0472">Membrane</keyword>
<comment type="caution">
    <text evidence="21">The sequence shown here is derived from an EMBL/GenBank/DDBJ whole genome shotgun (WGS) entry which is preliminary data.</text>
</comment>
<evidence type="ECO:0000256" key="4">
    <source>
        <dbReference type="ARBA" id="ARBA00022475"/>
    </source>
</evidence>
<dbReference type="InterPro" id="IPR019734">
    <property type="entry name" value="TPR_rpt"/>
</dbReference>
<dbReference type="PANTHER" id="PTHR43047">
    <property type="entry name" value="TWO-COMPONENT HISTIDINE PROTEIN KINASE"/>
    <property type="match status" value="1"/>
</dbReference>
<dbReference type="SUPFAM" id="SSF47384">
    <property type="entry name" value="Homodimeric domain of signal transducing histidine kinase"/>
    <property type="match status" value="1"/>
</dbReference>
<dbReference type="PROSITE" id="PS50894">
    <property type="entry name" value="HPT"/>
    <property type="match status" value="1"/>
</dbReference>
<dbReference type="Gene3D" id="3.40.50.2300">
    <property type="match status" value="1"/>
</dbReference>
<dbReference type="InterPro" id="IPR011990">
    <property type="entry name" value="TPR-like_helical_dom_sf"/>
</dbReference>
<dbReference type="CDD" id="cd17546">
    <property type="entry name" value="REC_hyHK_CKI1_RcsC-like"/>
    <property type="match status" value="1"/>
</dbReference>
<dbReference type="OrthoDB" id="9810730at2"/>
<dbReference type="CDD" id="cd00082">
    <property type="entry name" value="HisKA"/>
    <property type="match status" value="1"/>
</dbReference>
<keyword evidence="22" id="KW-1185">Reference proteome</keyword>
<dbReference type="SUPFAM" id="SSF52172">
    <property type="entry name" value="CheY-like"/>
    <property type="match status" value="1"/>
</dbReference>
<dbReference type="InterPro" id="IPR036641">
    <property type="entry name" value="HPT_dom_sf"/>
</dbReference>
<keyword evidence="11" id="KW-1133">Transmembrane helix</keyword>
<comment type="subcellular location">
    <subcellularLocation>
        <location evidence="2">Cell inner membrane</location>
        <topology evidence="2">Multi-pass membrane protein</topology>
    </subcellularLocation>
</comment>
<feature type="domain" description="Histidine kinase" evidence="18">
    <location>
        <begin position="488"/>
        <end position="705"/>
    </location>
</feature>
<evidence type="ECO:0000256" key="1">
    <source>
        <dbReference type="ARBA" id="ARBA00000085"/>
    </source>
</evidence>
<dbReference type="GO" id="GO:0009927">
    <property type="term" value="F:histidine phosphotransfer kinase activity"/>
    <property type="evidence" value="ECO:0007669"/>
    <property type="project" value="TreeGrafter"/>
</dbReference>
<dbReference type="AlphaFoldDB" id="A0A0F4QID4"/>
<dbReference type="Pfam" id="PF00072">
    <property type="entry name" value="Response_reg"/>
    <property type="match status" value="1"/>
</dbReference>
<dbReference type="SMART" id="SM00387">
    <property type="entry name" value="HATPase_c"/>
    <property type="match status" value="1"/>
</dbReference>
<evidence type="ECO:0000256" key="15">
    <source>
        <dbReference type="PROSITE-ProRule" id="PRU00169"/>
    </source>
</evidence>
<dbReference type="GO" id="GO:0005886">
    <property type="term" value="C:plasma membrane"/>
    <property type="evidence" value="ECO:0007669"/>
    <property type="project" value="UniProtKB-SubCell"/>
</dbReference>
<dbReference type="SMART" id="SM00388">
    <property type="entry name" value="HisKA"/>
    <property type="match status" value="1"/>
</dbReference>
<keyword evidence="7" id="KW-0808">Transferase</keyword>
<keyword evidence="4" id="KW-1003">Cell membrane</keyword>
<dbReference type="Pfam" id="PF01627">
    <property type="entry name" value="Hpt"/>
    <property type="match status" value="1"/>
</dbReference>
<gene>
    <name evidence="21" type="ORF">TW77_15305</name>
</gene>
<feature type="domain" description="HPt" evidence="20">
    <location>
        <begin position="859"/>
        <end position="954"/>
    </location>
</feature>
<dbReference type="SUPFAM" id="SSF55874">
    <property type="entry name" value="ATPase domain of HSP90 chaperone/DNA topoisomerase II/histidine kinase"/>
    <property type="match status" value="1"/>
</dbReference>
<reference evidence="21 22" key="1">
    <citation type="journal article" date="2015" name="BMC Genomics">
        <title>Genome mining reveals unlocked bioactive potential of marine Gram-negative bacteria.</title>
        <authorList>
            <person name="Machado H."/>
            <person name="Sonnenschein E.C."/>
            <person name="Melchiorsen J."/>
            <person name="Gram L."/>
        </authorList>
    </citation>
    <scope>NUCLEOTIDE SEQUENCE [LARGE SCALE GENOMIC DNA]</scope>
    <source>
        <strain evidence="21 22">S2471</strain>
    </source>
</reference>